<evidence type="ECO:0000313" key="2">
    <source>
        <dbReference type="Proteomes" id="UP001642405"/>
    </source>
</evidence>
<comment type="caution">
    <text evidence="1">The sequence shown here is derived from an EMBL/GenBank/DDBJ whole genome shotgun (WGS) entry which is preliminary data.</text>
</comment>
<protein>
    <submittedName>
        <fullName evidence="1">Uncharacterized protein</fullName>
    </submittedName>
</protein>
<dbReference type="Proteomes" id="UP001642405">
    <property type="component" value="Unassembled WGS sequence"/>
</dbReference>
<keyword evidence="2" id="KW-1185">Reference proteome</keyword>
<evidence type="ECO:0000313" key="1">
    <source>
        <dbReference type="EMBL" id="CAK7212487.1"/>
    </source>
</evidence>
<sequence>MDSHGSDTWIMGQERDMEIGFMSQPTAEEKTAWLPHLESRDPFPWRFLDQLARFAHEQRRFPSSTNEDVSQFQKHSQYIPCL</sequence>
<proteinExistence type="predicted"/>
<name>A0ABP0AYZ4_9PEZI</name>
<reference evidence="1 2" key="1">
    <citation type="submission" date="2024-01" db="EMBL/GenBank/DDBJ databases">
        <authorList>
            <person name="Allen C."/>
            <person name="Tagirdzhanova G."/>
        </authorList>
    </citation>
    <scope>NUCLEOTIDE SEQUENCE [LARGE SCALE GENOMIC DNA]</scope>
</reference>
<gene>
    <name evidence="1" type="ORF">SCUCBS95973_001479</name>
</gene>
<accession>A0ABP0AYZ4</accession>
<dbReference type="EMBL" id="CAWUHB010000005">
    <property type="protein sequence ID" value="CAK7212487.1"/>
    <property type="molecule type" value="Genomic_DNA"/>
</dbReference>
<organism evidence="1 2">
    <name type="scientific">Sporothrix curviconia</name>
    <dbReference type="NCBI Taxonomy" id="1260050"/>
    <lineage>
        <taxon>Eukaryota</taxon>
        <taxon>Fungi</taxon>
        <taxon>Dikarya</taxon>
        <taxon>Ascomycota</taxon>
        <taxon>Pezizomycotina</taxon>
        <taxon>Sordariomycetes</taxon>
        <taxon>Sordariomycetidae</taxon>
        <taxon>Ophiostomatales</taxon>
        <taxon>Ophiostomataceae</taxon>
        <taxon>Sporothrix</taxon>
    </lineage>
</organism>